<dbReference type="KEGG" id="fil:BN1229_v1_0190"/>
<dbReference type="KEGG" id="fiy:BN1229_v1_0194"/>
<dbReference type="OrthoDB" id="272864at2"/>
<proteinExistence type="predicted"/>
<reference evidence="3" key="1">
    <citation type="submission" date="2015-02" db="EMBL/GenBank/DDBJ databases">
        <authorList>
            <person name="Chooi Y.-H."/>
        </authorList>
    </citation>
    <scope>NUCLEOTIDE SEQUENCE [LARGE SCALE GENOMIC DNA]</scope>
    <source>
        <strain evidence="3">strain Y</strain>
    </source>
</reference>
<keyword evidence="1" id="KW-0472">Membrane</keyword>
<dbReference type="Proteomes" id="UP000033187">
    <property type="component" value="Chromosome 1"/>
</dbReference>
<dbReference type="InterPro" id="IPR025333">
    <property type="entry name" value="DUF4239"/>
</dbReference>
<sequence>MELIAQLADWSLLVFALLLFVVEVIAYVTGYRLGQRQRANSSGDAEGVGFIVGGILGLLAFVLALTLSYANTRFAERRHATLEEANAIGTAWLRAQAIDHPRGHEIAKRLEEYTRERKRFQQAHRQSAELEESNKRTSNLQAEIWEDMAAISRERTDPIVAALMQALNDTFDMSTAQRFAHEAKYPPQMFWLLIGLALISVSALGYQLGLKGQKTHLLVGILIAVWTAVIVVILDISAPRIGSIRTGTAVYDWTLEGFNGNP</sequence>
<feature type="transmembrane region" description="Helical" evidence="1">
    <location>
        <begin position="48"/>
        <end position="70"/>
    </location>
</feature>
<accession>A0A0D6JB00</accession>
<evidence type="ECO:0000256" key="1">
    <source>
        <dbReference type="SAM" id="Phobius"/>
    </source>
</evidence>
<keyword evidence="1" id="KW-0812">Transmembrane</keyword>
<protein>
    <recommendedName>
        <fullName evidence="4">DUF4239 domain-containing protein</fullName>
    </recommendedName>
</protein>
<dbReference type="Pfam" id="PF14023">
    <property type="entry name" value="Bestrophin-like"/>
    <property type="match status" value="1"/>
</dbReference>
<keyword evidence="1" id="KW-1133">Transmembrane helix</keyword>
<evidence type="ECO:0000313" key="2">
    <source>
        <dbReference type="EMBL" id="CPR15066.1"/>
    </source>
</evidence>
<keyword evidence="3" id="KW-1185">Reference proteome</keyword>
<evidence type="ECO:0008006" key="4">
    <source>
        <dbReference type="Google" id="ProtNLM"/>
    </source>
</evidence>
<feature type="transmembrane region" description="Helical" evidence="1">
    <location>
        <begin position="7"/>
        <end position="28"/>
    </location>
</feature>
<dbReference type="AlphaFoldDB" id="A0A0D6JB00"/>
<name>A0A0D6JB00_9HYPH</name>
<organism evidence="2 3">
    <name type="scientific">Candidatus Filomicrobium marinum</name>
    <dbReference type="NCBI Taxonomy" id="1608628"/>
    <lineage>
        <taxon>Bacteria</taxon>
        <taxon>Pseudomonadati</taxon>
        <taxon>Pseudomonadota</taxon>
        <taxon>Alphaproteobacteria</taxon>
        <taxon>Hyphomicrobiales</taxon>
        <taxon>Hyphomicrobiaceae</taxon>
        <taxon>Filomicrobium</taxon>
    </lineage>
</organism>
<evidence type="ECO:0000313" key="3">
    <source>
        <dbReference type="Proteomes" id="UP000033187"/>
    </source>
</evidence>
<feature type="transmembrane region" description="Helical" evidence="1">
    <location>
        <begin position="189"/>
        <end position="209"/>
    </location>
</feature>
<dbReference type="EMBL" id="LN829119">
    <property type="protein sequence ID" value="CPR15066.1"/>
    <property type="molecule type" value="Genomic_DNA"/>
</dbReference>
<feature type="transmembrane region" description="Helical" evidence="1">
    <location>
        <begin position="215"/>
        <end position="236"/>
    </location>
</feature>
<dbReference type="RefSeq" id="WP_046475577.1">
    <property type="nucleotide sequence ID" value="NZ_LN829118.1"/>
</dbReference>
<gene>
    <name evidence="2" type="ORF">YBN1229_v1_0194</name>
</gene>